<dbReference type="OrthoDB" id="4134592at2759"/>
<gene>
    <name evidence="2" type="ORF">AYO20_10650</name>
</gene>
<dbReference type="GeneID" id="34594038"/>
<keyword evidence="3" id="KW-1185">Reference proteome</keyword>
<comment type="caution">
    <text evidence="2">The sequence shown here is derived from an EMBL/GenBank/DDBJ whole genome shotgun (WGS) entry which is preliminary data.</text>
</comment>
<accession>A0A178C652</accession>
<evidence type="ECO:0008006" key="4">
    <source>
        <dbReference type="Google" id="ProtNLM"/>
    </source>
</evidence>
<evidence type="ECO:0000313" key="2">
    <source>
        <dbReference type="EMBL" id="OAL24492.1"/>
    </source>
</evidence>
<organism evidence="2 3">
    <name type="scientific">Fonsecaea nubica</name>
    <dbReference type="NCBI Taxonomy" id="856822"/>
    <lineage>
        <taxon>Eukaryota</taxon>
        <taxon>Fungi</taxon>
        <taxon>Dikarya</taxon>
        <taxon>Ascomycota</taxon>
        <taxon>Pezizomycotina</taxon>
        <taxon>Eurotiomycetes</taxon>
        <taxon>Chaetothyriomycetidae</taxon>
        <taxon>Chaetothyriales</taxon>
        <taxon>Herpotrichiellaceae</taxon>
        <taxon>Fonsecaea</taxon>
    </lineage>
</organism>
<feature type="region of interest" description="Disordered" evidence="1">
    <location>
        <begin position="116"/>
        <end position="139"/>
    </location>
</feature>
<dbReference type="EMBL" id="LVCJ01000117">
    <property type="protein sequence ID" value="OAL24492.1"/>
    <property type="molecule type" value="Genomic_DNA"/>
</dbReference>
<evidence type="ECO:0000313" key="3">
    <source>
        <dbReference type="Proteomes" id="UP000185904"/>
    </source>
</evidence>
<name>A0A178C652_9EURO</name>
<dbReference type="Proteomes" id="UP000185904">
    <property type="component" value="Unassembled WGS sequence"/>
</dbReference>
<dbReference type="RefSeq" id="XP_022495143.1">
    <property type="nucleotide sequence ID" value="XM_022648906.1"/>
</dbReference>
<dbReference type="AlphaFoldDB" id="A0A178C652"/>
<proteinExistence type="predicted"/>
<sequence length="624" mass="71312">MARVAEDTPPQRTKSKAICTGSPSKMPVAAYRGTFHFVNKDASNLNKRNAEEAFSISSHVTNKYYRWAKSNLHDASLSNAIFPNANRRDADSDRHVGEEPSIQMICWQLGSATSTSRHDAANRRSSPEPTDHMYSESESDDEYFRPELWPERLAREETPTLPRQADWDAPDWAACPHFQKEALEIYRNFFLSFSGMGPPGNFSRQSMQLGWRKRANKLVTDKKCLHGWYASVLTLKAHFMQPECYQFLFPMALKHQNRSLMLLREHIRQDTQPSESLIMCIWCVANTAFYSGNLEANAAHALAMWEIVDSLGGVDKLSPDIQAQVILADNGHSRFTLTRPHLDRTRFDPGSFRAQSEFAECGPLLSEAEFQRWDETFLLPNDEISANLESYVHMHREFMAAQGLISRSLFEGKGEQAINTMLSWIYRRRAALSSWTMSLYCDIAETITPRTRISRAVRRQLQACICLAVSYAMSFVYGFTLPLRKWLLYIPMQHLRPQLEILLSYMAKRGTLPATRANSSSMSSFSSAPLAISHHESLLFLFFVGACAEQVSDEAGKRPELLIDRKWHSTRFCEMSRVLGLRTWKEAQRILKRFVYGDGRVMDRFVEGLFEQRAELCRGGSVFG</sequence>
<reference evidence="2 3" key="1">
    <citation type="submission" date="2016-03" db="EMBL/GenBank/DDBJ databases">
        <title>The draft genome sequence of Fonsecaea nubica causative agent of cutaneous subcutaneous infection in human host.</title>
        <authorList>
            <person name="Costa F."/>
            <person name="Sybren D.H."/>
            <person name="Raittz R.T."/>
            <person name="Weiss V.A."/>
            <person name="Leao A.C."/>
            <person name="Gomes R."/>
            <person name="De Souza E.M."/>
            <person name="Pedrosa F.O."/>
            <person name="Steffens M.B."/>
            <person name="Bombassaro A."/>
            <person name="Tadra-Sfeir M.Z."/>
            <person name="Moreno L.F."/>
            <person name="Najafzadeh M.J."/>
            <person name="Felipe M.S."/>
            <person name="Teixeira M."/>
            <person name="Sun J."/>
            <person name="Xi L."/>
            <person name="Castro M.A."/>
            <person name="Vicente V.A."/>
        </authorList>
    </citation>
    <scope>NUCLEOTIDE SEQUENCE [LARGE SCALE GENOMIC DNA]</scope>
    <source>
        <strain evidence="2 3">CBS 269.64</strain>
    </source>
</reference>
<feature type="region of interest" description="Disordered" evidence="1">
    <location>
        <begin position="1"/>
        <end position="21"/>
    </location>
</feature>
<protein>
    <recommendedName>
        <fullName evidence="4">Transcription factor domain-containing protein</fullName>
    </recommendedName>
</protein>
<feature type="compositionally biased region" description="Basic and acidic residues" evidence="1">
    <location>
        <begin position="116"/>
        <end position="135"/>
    </location>
</feature>
<evidence type="ECO:0000256" key="1">
    <source>
        <dbReference type="SAM" id="MobiDB-lite"/>
    </source>
</evidence>